<comment type="caution">
    <text evidence="1">The sequence shown here is derived from an EMBL/GenBank/DDBJ whole genome shotgun (WGS) entry which is preliminary data.</text>
</comment>
<evidence type="ECO:0000313" key="2">
    <source>
        <dbReference type="Proteomes" id="UP000192277"/>
    </source>
</evidence>
<dbReference type="RefSeq" id="WP_014222126.1">
    <property type="nucleotide sequence ID" value="NZ_LWBO01000022.1"/>
</dbReference>
<dbReference type="Proteomes" id="UP000192277">
    <property type="component" value="Unassembled WGS sequence"/>
</dbReference>
<protein>
    <submittedName>
        <fullName evidence="1">Uncharacterized protein</fullName>
    </submittedName>
</protein>
<accession>A0ABX3NUJ9</accession>
<proteinExistence type="predicted"/>
<reference evidence="1 2" key="1">
    <citation type="submission" date="2016-04" db="EMBL/GenBank/DDBJ databases">
        <authorList>
            <person name="Chen L."/>
            <person name="Zhuang W."/>
            <person name="Wang G."/>
        </authorList>
    </citation>
    <scope>NUCLEOTIDE SEQUENCE [LARGE SCALE GENOMIC DNA]</scope>
    <source>
        <strain evidence="2">GR20</strain>
    </source>
</reference>
<organism evidence="1 2">
    <name type="scientific">Niastella koreensis</name>
    <dbReference type="NCBI Taxonomy" id="354356"/>
    <lineage>
        <taxon>Bacteria</taxon>
        <taxon>Pseudomonadati</taxon>
        <taxon>Bacteroidota</taxon>
        <taxon>Chitinophagia</taxon>
        <taxon>Chitinophagales</taxon>
        <taxon>Chitinophagaceae</taxon>
        <taxon>Niastella</taxon>
    </lineage>
</organism>
<evidence type="ECO:0000313" key="1">
    <source>
        <dbReference type="EMBL" id="OQP45089.1"/>
    </source>
</evidence>
<keyword evidence="2" id="KW-1185">Reference proteome</keyword>
<name>A0ABX3NUJ9_9BACT</name>
<sequence length="145" mass="16636">MQGLVTFLKSFLTIFLLFIASFVVGQEAKKGKLSVLIQRKSNTQTALPYSDTLKIQLDGGFINDVLKIKSGNNYFTTDTLRSDKLLGHAATLKIPKVKGRQRLTIYLSEVYIGKLTLKKGFSEAHINYFDNEFEWTYIDYLFFYL</sequence>
<gene>
    <name evidence="1" type="ORF">A4D02_34630</name>
</gene>
<dbReference type="EMBL" id="LWBO01000022">
    <property type="protein sequence ID" value="OQP45089.1"/>
    <property type="molecule type" value="Genomic_DNA"/>
</dbReference>